<keyword evidence="1" id="KW-1133">Transmembrane helix</keyword>
<gene>
    <name evidence="3" type="ORF">BDV96DRAFT_498668</name>
</gene>
<keyword evidence="1" id="KW-0472">Membrane</keyword>
<dbReference type="AlphaFoldDB" id="A0A6A5YY94"/>
<evidence type="ECO:0000259" key="2">
    <source>
        <dbReference type="Pfam" id="PF20163"/>
    </source>
</evidence>
<protein>
    <recommendedName>
        <fullName evidence="2">DUF6536 domain-containing protein</fullName>
    </recommendedName>
</protein>
<keyword evidence="4" id="KW-1185">Reference proteome</keyword>
<feature type="domain" description="DUF6536" evidence="2">
    <location>
        <begin position="74"/>
        <end position="209"/>
    </location>
</feature>
<accession>A0A6A5YY94</accession>
<dbReference type="OrthoDB" id="5429634at2759"/>
<evidence type="ECO:0000313" key="3">
    <source>
        <dbReference type="EMBL" id="KAF2112122.1"/>
    </source>
</evidence>
<keyword evidence="1" id="KW-0812">Transmembrane</keyword>
<evidence type="ECO:0000313" key="4">
    <source>
        <dbReference type="Proteomes" id="UP000799770"/>
    </source>
</evidence>
<dbReference type="PANTHER" id="PTHR35395:SF1">
    <property type="entry name" value="DUF6536 DOMAIN-CONTAINING PROTEIN"/>
    <property type="match status" value="1"/>
</dbReference>
<name>A0A6A5YY94_9PLEO</name>
<feature type="transmembrane region" description="Helical" evidence="1">
    <location>
        <begin position="117"/>
        <end position="136"/>
    </location>
</feature>
<dbReference type="EMBL" id="ML977332">
    <property type="protein sequence ID" value="KAF2112122.1"/>
    <property type="molecule type" value="Genomic_DNA"/>
</dbReference>
<feature type="transmembrane region" description="Helical" evidence="1">
    <location>
        <begin position="354"/>
        <end position="376"/>
    </location>
</feature>
<proteinExistence type="predicted"/>
<dbReference type="PANTHER" id="PTHR35395">
    <property type="entry name" value="DUF6536 DOMAIN-CONTAINING PROTEIN"/>
    <property type="match status" value="1"/>
</dbReference>
<feature type="transmembrane region" description="Helical" evidence="1">
    <location>
        <begin position="185"/>
        <end position="206"/>
    </location>
</feature>
<sequence length="404" mass="44777">DRASLNSFETRGSSSSFSSIAKIKHGFNRIRRKPVPGYMRGSIRRHPAAEIHPTRIGRGVWKDQLLVDRSIRTMAVLTFLFAVAMFIVIGTNIKAFYNRANKFTSSVGGETRSCKEVTHTNTALLLLINVAATMVLGMSNTYQQLVTSLKISDLKHMLKKFGDSRVGTNSPFTIQHKETGKRKSWAAWILLISTSIPVHFLANSLIGPSYIIQTPTHISYNESSWEAIDDYDFDRGEDYLSSYGSFVCWSAFRTGVAHFPESLKVLREDDSSAYGSELTKFGTTYGRMVVQYSKDNCTGLANSTSDVAKLEASYRTSSGYLIYSDGQCRMGSAVYCSLFDTQPAQCRLNVRMNAAFILAACLLVKALYMIGVNLLARGKLKTHLLTFGDVLVASASHPELRVQG</sequence>
<evidence type="ECO:0000256" key="1">
    <source>
        <dbReference type="SAM" id="Phobius"/>
    </source>
</evidence>
<dbReference type="InterPro" id="IPR046623">
    <property type="entry name" value="DUF6536"/>
</dbReference>
<dbReference type="Pfam" id="PF20163">
    <property type="entry name" value="DUF6536"/>
    <property type="match status" value="1"/>
</dbReference>
<organism evidence="3 4">
    <name type="scientific">Lophiotrema nucula</name>
    <dbReference type="NCBI Taxonomy" id="690887"/>
    <lineage>
        <taxon>Eukaryota</taxon>
        <taxon>Fungi</taxon>
        <taxon>Dikarya</taxon>
        <taxon>Ascomycota</taxon>
        <taxon>Pezizomycotina</taxon>
        <taxon>Dothideomycetes</taxon>
        <taxon>Pleosporomycetidae</taxon>
        <taxon>Pleosporales</taxon>
        <taxon>Lophiotremataceae</taxon>
        <taxon>Lophiotrema</taxon>
    </lineage>
</organism>
<dbReference type="Proteomes" id="UP000799770">
    <property type="component" value="Unassembled WGS sequence"/>
</dbReference>
<feature type="transmembrane region" description="Helical" evidence="1">
    <location>
        <begin position="74"/>
        <end position="97"/>
    </location>
</feature>
<feature type="non-terminal residue" evidence="3">
    <location>
        <position position="1"/>
    </location>
</feature>
<reference evidence="3" key="1">
    <citation type="journal article" date="2020" name="Stud. Mycol.">
        <title>101 Dothideomycetes genomes: a test case for predicting lifestyles and emergence of pathogens.</title>
        <authorList>
            <person name="Haridas S."/>
            <person name="Albert R."/>
            <person name="Binder M."/>
            <person name="Bloem J."/>
            <person name="Labutti K."/>
            <person name="Salamov A."/>
            <person name="Andreopoulos B."/>
            <person name="Baker S."/>
            <person name="Barry K."/>
            <person name="Bills G."/>
            <person name="Bluhm B."/>
            <person name="Cannon C."/>
            <person name="Castanera R."/>
            <person name="Culley D."/>
            <person name="Daum C."/>
            <person name="Ezra D."/>
            <person name="Gonzalez J."/>
            <person name="Henrissat B."/>
            <person name="Kuo A."/>
            <person name="Liang C."/>
            <person name="Lipzen A."/>
            <person name="Lutzoni F."/>
            <person name="Magnuson J."/>
            <person name="Mondo S."/>
            <person name="Nolan M."/>
            <person name="Ohm R."/>
            <person name="Pangilinan J."/>
            <person name="Park H.-J."/>
            <person name="Ramirez L."/>
            <person name="Alfaro M."/>
            <person name="Sun H."/>
            <person name="Tritt A."/>
            <person name="Yoshinaga Y."/>
            <person name="Zwiers L.-H."/>
            <person name="Turgeon B."/>
            <person name="Goodwin S."/>
            <person name="Spatafora J."/>
            <person name="Crous P."/>
            <person name="Grigoriev I."/>
        </authorList>
    </citation>
    <scope>NUCLEOTIDE SEQUENCE</scope>
    <source>
        <strain evidence="3">CBS 627.86</strain>
    </source>
</reference>